<reference evidence="2" key="1">
    <citation type="submission" date="2017-09" db="EMBL/GenBank/DDBJ databases">
        <title>Depth-based differentiation of microbial function through sediment-hosted aquifers and enrichment of novel symbionts in the deep terrestrial subsurface.</title>
        <authorList>
            <person name="Probst A.J."/>
            <person name="Ladd B."/>
            <person name="Jarett J.K."/>
            <person name="Geller-Mcgrath D.E."/>
            <person name="Sieber C.M.K."/>
            <person name="Emerson J.B."/>
            <person name="Anantharaman K."/>
            <person name="Thomas B.C."/>
            <person name="Malmstrom R."/>
            <person name="Stieglmeier M."/>
            <person name="Klingl A."/>
            <person name="Woyke T."/>
            <person name="Ryan C.M."/>
            <person name="Banfield J.F."/>
        </authorList>
    </citation>
    <scope>NUCLEOTIDE SEQUENCE [LARGE SCALE GENOMIC DNA]</scope>
</reference>
<evidence type="ECO:0000313" key="1">
    <source>
        <dbReference type="EMBL" id="PIV63426.1"/>
    </source>
</evidence>
<dbReference type="Gene3D" id="3.40.50.10320">
    <property type="entry name" value="LmbE-like"/>
    <property type="match status" value="1"/>
</dbReference>
<dbReference type="AlphaFoldDB" id="A0A2M7E6R4"/>
<comment type="caution">
    <text evidence="1">The sequence shown here is derived from an EMBL/GenBank/DDBJ whole genome shotgun (WGS) entry which is preliminary data.</text>
</comment>
<gene>
    <name evidence="1" type="ORF">COS11_07495</name>
</gene>
<dbReference type="Pfam" id="PF02585">
    <property type="entry name" value="PIG-L"/>
    <property type="match status" value="1"/>
</dbReference>
<protein>
    <submittedName>
        <fullName evidence="1">PIG-L family deacetylase</fullName>
    </submittedName>
</protein>
<sequence length="196" mass="22649">MSKALVIVAHPDDETIWMGGTILRNKSWNWVIFSLSRKDDPDRAPKFIKTCSRYGAQPIIADLEDNELKPVSTEEIVSKIKENLKIFDYDYIYTHGENGEYGHLRHQEIHQAVRLMVTSGGLKCRKLFYYSYEPGGKSVPGILELKIPFPRKNSDSYTLLNNEEFKAKIQLIAEYGFKPKSFERLSCSRKEAFNLH</sequence>
<dbReference type="PANTHER" id="PTHR12993:SF11">
    <property type="entry name" value="N-ACETYLGLUCOSAMINYL-PHOSPHATIDYLINOSITOL DE-N-ACETYLASE"/>
    <property type="match status" value="1"/>
</dbReference>
<dbReference type="Proteomes" id="UP000228886">
    <property type="component" value="Unassembled WGS sequence"/>
</dbReference>
<name>A0A2M7E6R4_9BACT</name>
<organism evidence="1 2">
    <name type="scientific">bacterium (Candidatus Ratteibacteria) CG01_land_8_20_14_3_00_40_19</name>
    <dbReference type="NCBI Taxonomy" id="2014290"/>
    <lineage>
        <taxon>Bacteria</taxon>
        <taxon>Candidatus Ratteibacteria</taxon>
    </lineage>
</organism>
<dbReference type="PANTHER" id="PTHR12993">
    <property type="entry name" value="N-ACETYLGLUCOSAMINYL-PHOSPHATIDYLINOSITOL DE-N-ACETYLASE-RELATED"/>
    <property type="match status" value="1"/>
</dbReference>
<proteinExistence type="predicted"/>
<evidence type="ECO:0000313" key="2">
    <source>
        <dbReference type="Proteomes" id="UP000228886"/>
    </source>
</evidence>
<dbReference type="EMBL" id="PETL01000359">
    <property type="protein sequence ID" value="PIV63426.1"/>
    <property type="molecule type" value="Genomic_DNA"/>
</dbReference>
<dbReference type="SUPFAM" id="SSF102588">
    <property type="entry name" value="LmbE-like"/>
    <property type="match status" value="1"/>
</dbReference>
<dbReference type="GO" id="GO:0000225">
    <property type="term" value="F:N-acetylglucosaminylphosphatidylinositol deacetylase activity"/>
    <property type="evidence" value="ECO:0007669"/>
    <property type="project" value="TreeGrafter"/>
</dbReference>
<dbReference type="InterPro" id="IPR003737">
    <property type="entry name" value="GlcNAc_PI_deacetylase-related"/>
</dbReference>
<dbReference type="InterPro" id="IPR024078">
    <property type="entry name" value="LmbE-like_dom_sf"/>
</dbReference>
<accession>A0A2M7E6R4</accession>